<evidence type="ECO:0000313" key="2">
    <source>
        <dbReference type="Proteomes" id="UP000192596"/>
    </source>
</evidence>
<comment type="caution">
    <text evidence="1">The sequence shown here is derived from an EMBL/GenBank/DDBJ whole genome shotgun (WGS) entry which is preliminary data.</text>
</comment>
<accession>A0A1V8TQ03</accession>
<proteinExistence type="predicted"/>
<dbReference type="InParanoid" id="A0A1V8TQ03"/>
<evidence type="ECO:0000313" key="1">
    <source>
        <dbReference type="EMBL" id="OQO13459.1"/>
    </source>
</evidence>
<name>A0A1V8TQ03_9PEZI</name>
<reference evidence="2" key="1">
    <citation type="submission" date="2017-03" db="EMBL/GenBank/DDBJ databases">
        <title>Genomes of endolithic fungi from Antarctica.</title>
        <authorList>
            <person name="Coleine C."/>
            <person name="Masonjones S."/>
            <person name="Stajich J.E."/>
        </authorList>
    </citation>
    <scope>NUCLEOTIDE SEQUENCE [LARGE SCALE GENOMIC DNA]</scope>
    <source>
        <strain evidence="2">CCFEE 5527</strain>
    </source>
</reference>
<protein>
    <submittedName>
        <fullName evidence="1">Uncharacterized protein</fullName>
    </submittedName>
</protein>
<gene>
    <name evidence="1" type="ORF">B0A48_01687</name>
</gene>
<dbReference type="Proteomes" id="UP000192596">
    <property type="component" value="Unassembled WGS sequence"/>
</dbReference>
<keyword evidence="2" id="KW-1185">Reference proteome</keyword>
<dbReference type="AlphaFoldDB" id="A0A1V8TQ03"/>
<sequence>MSNRRDASTEATVNSIPGAELAPIWPFQQRIRQFHPRARPPNDDEDEFCDRMRRIGAGWWSSETDWAEAESGLREKTAKEKEKLVFGWPEDGFGVWVLRLLAPDDFPRNFGMLDFGMKNFDSDVRCTLGDNTTIYALQPPNQRTVFYRIGQCRIHGHPSIGGVLIIDKANLVDMLFLGIPRLVSSDRTEDAAAEDAFCDLMRRLGAVWWRSETAWHRWHSRGKHGDSTDEEESEGEIEREKNIKVVTFGWPSDGIGVWSLRHDNDWQNPKDLCRLDYAMNMDERIQVLKEYDAEFVEDPSQVEELRYGQNEQRGE</sequence>
<dbReference type="EMBL" id="NAJO01000003">
    <property type="protein sequence ID" value="OQO13459.1"/>
    <property type="molecule type" value="Genomic_DNA"/>
</dbReference>
<organism evidence="1 2">
    <name type="scientific">Cryoendolithus antarcticus</name>
    <dbReference type="NCBI Taxonomy" id="1507870"/>
    <lineage>
        <taxon>Eukaryota</taxon>
        <taxon>Fungi</taxon>
        <taxon>Dikarya</taxon>
        <taxon>Ascomycota</taxon>
        <taxon>Pezizomycotina</taxon>
        <taxon>Dothideomycetes</taxon>
        <taxon>Dothideomycetidae</taxon>
        <taxon>Cladosporiales</taxon>
        <taxon>Cladosporiaceae</taxon>
        <taxon>Cryoendolithus</taxon>
    </lineage>
</organism>
<dbReference type="OrthoDB" id="4487429at2759"/>